<dbReference type="PANTHER" id="PTHR16023:SF0">
    <property type="entry name" value="PROTEIN VAC14 HOMOLOG"/>
    <property type="match status" value="1"/>
</dbReference>
<organism evidence="1 2">
    <name type="scientific">Caenorhabditis angaria</name>
    <dbReference type="NCBI Taxonomy" id="860376"/>
    <lineage>
        <taxon>Eukaryota</taxon>
        <taxon>Metazoa</taxon>
        <taxon>Ecdysozoa</taxon>
        <taxon>Nematoda</taxon>
        <taxon>Chromadorea</taxon>
        <taxon>Rhabditida</taxon>
        <taxon>Rhabditina</taxon>
        <taxon>Rhabditomorpha</taxon>
        <taxon>Rhabditoidea</taxon>
        <taxon>Rhabditidae</taxon>
        <taxon>Peloderinae</taxon>
        <taxon>Caenorhabditis</taxon>
    </lineage>
</organism>
<accession>A0A9P1MVE4</accession>
<gene>
    <name evidence="1" type="ORF">CAMP_LOCUS2865</name>
</gene>
<protein>
    <submittedName>
        <fullName evidence="1">Uncharacterized protein</fullName>
    </submittedName>
</protein>
<evidence type="ECO:0000313" key="1">
    <source>
        <dbReference type="EMBL" id="CAI5440228.1"/>
    </source>
</evidence>
<dbReference type="AlphaFoldDB" id="A0A9P1MVE4"/>
<keyword evidence="2" id="KW-1185">Reference proteome</keyword>
<reference evidence="1" key="1">
    <citation type="submission" date="2022-11" db="EMBL/GenBank/DDBJ databases">
        <authorList>
            <person name="Kikuchi T."/>
        </authorList>
    </citation>
    <scope>NUCLEOTIDE SEQUENCE</scope>
    <source>
        <strain evidence="1">PS1010</strain>
    </source>
</reference>
<evidence type="ECO:0000313" key="2">
    <source>
        <dbReference type="Proteomes" id="UP001152747"/>
    </source>
</evidence>
<dbReference type="EMBL" id="CANHGI010000001">
    <property type="protein sequence ID" value="CAI5440228.1"/>
    <property type="molecule type" value="Genomic_DNA"/>
</dbReference>
<dbReference type="Proteomes" id="UP001152747">
    <property type="component" value="Unassembled WGS sequence"/>
</dbReference>
<comment type="caution">
    <text evidence="1">The sequence shown here is derived from an EMBL/GenBank/DDBJ whole genome shotgun (WGS) entry which is preliminary data.</text>
</comment>
<dbReference type="GO" id="GO:0006661">
    <property type="term" value="P:phosphatidylinositol biosynthetic process"/>
    <property type="evidence" value="ECO:0007669"/>
    <property type="project" value="InterPro"/>
</dbReference>
<proteinExistence type="predicted"/>
<dbReference type="PANTHER" id="PTHR16023">
    <property type="entry name" value="TAX1 BINDING PROTEIN-RELATED"/>
    <property type="match status" value="1"/>
</dbReference>
<sequence length="89" mass="9474">MSDPQYGPISAGIIRSLTDKVYERRKAAALDVEKLVRDLFNSNQLSQLDKCLTVLAELIASGNPNQRKGGLIGMAAAAIALGNKVGHLP</sequence>
<dbReference type="InterPro" id="IPR026825">
    <property type="entry name" value="Vac14"/>
</dbReference>
<dbReference type="GO" id="GO:0010008">
    <property type="term" value="C:endosome membrane"/>
    <property type="evidence" value="ECO:0007669"/>
    <property type="project" value="TreeGrafter"/>
</dbReference>
<dbReference type="GO" id="GO:0070772">
    <property type="term" value="C:PAS complex"/>
    <property type="evidence" value="ECO:0007669"/>
    <property type="project" value="InterPro"/>
</dbReference>
<dbReference type="Gene3D" id="1.25.10.10">
    <property type="entry name" value="Leucine-rich Repeat Variant"/>
    <property type="match status" value="1"/>
</dbReference>
<dbReference type="InterPro" id="IPR016024">
    <property type="entry name" value="ARM-type_fold"/>
</dbReference>
<name>A0A9P1MVE4_9PELO</name>
<dbReference type="SUPFAM" id="SSF48371">
    <property type="entry name" value="ARM repeat"/>
    <property type="match status" value="1"/>
</dbReference>
<dbReference type="OrthoDB" id="5574975at2759"/>
<dbReference type="InterPro" id="IPR011989">
    <property type="entry name" value="ARM-like"/>
</dbReference>